<evidence type="ECO:0000313" key="6">
    <source>
        <dbReference type="EMBL" id="KAE9239596.1"/>
    </source>
</evidence>
<dbReference type="Proteomes" id="UP000460718">
    <property type="component" value="Unassembled WGS sequence"/>
</dbReference>
<name>A0A6A3ZP68_9STRA</name>
<dbReference type="Proteomes" id="UP000433483">
    <property type="component" value="Unassembled WGS sequence"/>
</dbReference>
<dbReference type="AlphaFoldDB" id="A0A6A3ZP68"/>
<evidence type="ECO:0000313" key="3">
    <source>
        <dbReference type="EMBL" id="KAE9116297.1"/>
    </source>
</evidence>
<proteinExistence type="predicted"/>
<evidence type="ECO:0000313" key="12">
    <source>
        <dbReference type="Proteomes" id="UP000460718"/>
    </source>
</evidence>
<protein>
    <submittedName>
        <fullName evidence="6">Uncharacterized protein</fullName>
    </submittedName>
</protein>
<sequence>MCNSDCSICFEAVTGYKFVNIFRNIFPDNEALSLNMSSLSIDEDVLEEGNDTNSKTAI</sequence>
<dbReference type="EMBL" id="QXFW01000449">
    <property type="protein sequence ID" value="KAE9011861.1"/>
    <property type="molecule type" value="Genomic_DNA"/>
</dbReference>
<dbReference type="EMBL" id="QXGB01000272">
    <property type="protein sequence ID" value="KAE9221655.1"/>
    <property type="molecule type" value="Genomic_DNA"/>
</dbReference>
<dbReference type="EMBL" id="QXGD01000440">
    <property type="protein sequence ID" value="KAE9239596.1"/>
    <property type="molecule type" value="Genomic_DNA"/>
</dbReference>
<evidence type="ECO:0000313" key="4">
    <source>
        <dbReference type="EMBL" id="KAE9221655.1"/>
    </source>
</evidence>
<dbReference type="Proteomes" id="UP000441208">
    <property type="component" value="Unassembled WGS sequence"/>
</dbReference>
<evidence type="ECO:0000313" key="10">
    <source>
        <dbReference type="Proteomes" id="UP000440367"/>
    </source>
</evidence>
<dbReference type="EMBL" id="QXFZ01000442">
    <property type="protein sequence ID" value="KAE9116297.1"/>
    <property type="molecule type" value="Genomic_DNA"/>
</dbReference>
<keyword evidence="8" id="KW-1185">Reference proteome</keyword>
<evidence type="ECO:0000313" key="13">
    <source>
        <dbReference type="Proteomes" id="UP000476176"/>
    </source>
</evidence>
<evidence type="ECO:0000313" key="7">
    <source>
        <dbReference type="EMBL" id="KAE9308563.1"/>
    </source>
</evidence>
<evidence type="ECO:0000313" key="5">
    <source>
        <dbReference type="EMBL" id="KAE9238627.1"/>
    </source>
</evidence>
<evidence type="ECO:0000313" key="1">
    <source>
        <dbReference type="EMBL" id="KAE9011861.1"/>
    </source>
</evidence>
<evidence type="ECO:0000313" key="8">
    <source>
        <dbReference type="Proteomes" id="UP000433483"/>
    </source>
</evidence>
<gene>
    <name evidence="7" type="ORF">PF001_g11111</name>
    <name evidence="6" type="ORF">PF002_g10190</name>
    <name evidence="5" type="ORF">PF004_g8263</name>
    <name evidence="4" type="ORF">PF005_g7010</name>
    <name evidence="3" type="ORF">PF007_g9707</name>
    <name evidence="2" type="ORF">PF010_g10997</name>
    <name evidence="1" type="ORF">PF011_g9180</name>
</gene>
<dbReference type="Proteomes" id="UP000440367">
    <property type="component" value="Unassembled WGS sequence"/>
</dbReference>
<dbReference type="EMBL" id="QXFX01000572">
    <property type="protein sequence ID" value="KAE9110932.1"/>
    <property type="molecule type" value="Genomic_DNA"/>
</dbReference>
<evidence type="ECO:0000313" key="9">
    <source>
        <dbReference type="Proteomes" id="UP000437068"/>
    </source>
</evidence>
<accession>A0A6A3ZP68</accession>
<organism evidence="6 10">
    <name type="scientific">Phytophthora fragariae</name>
    <dbReference type="NCBI Taxonomy" id="53985"/>
    <lineage>
        <taxon>Eukaryota</taxon>
        <taxon>Sar</taxon>
        <taxon>Stramenopiles</taxon>
        <taxon>Oomycota</taxon>
        <taxon>Peronosporomycetes</taxon>
        <taxon>Peronosporales</taxon>
        <taxon>Peronosporaceae</taxon>
        <taxon>Phytophthora</taxon>
    </lineage>
</organism>
<evidence type="ECO:0000313" key="11">
    <source>
        <dbReference type="Proteomes" id="UP000441208"/>
    </source>
</evidence>
<dbReference type="EMBL" id="QXGE01000577">
    <property type="protein sequence ID" value="KAE9308563.1"/>
    <property type="molecule type" value="Genomic_DNA"/>
</dbReference>
<comment type="caution">
    <text evidence="6">The sequence shown here is derived from an EMBL/GenBank/DDBJ whole genome shotgun (WGS) entry which is preliminary data.</text>
</comment>
<dbReference type="Proteomes" id="UP000437068">
    <property type="component" value="Unassembled WGS sequence"/>
</dbReference>
<evidence type="ECO:0000313" key="14">
    <source>
        <dbReference type="Proteomes" id="UP000488956"/>
    </source>
</evidence>
<evidence type="ECO:0000313" key="2">
    <source>
        <dbReference type="EMBL" id="KAE9110932.1"/>
    </source>
</evidence>
<dbReference type="EMBL" id="QXGC01000381">
    <property type="protein sequence ID" value="KAE9238627.1"/>
    <property type="molecule type" value="Genomic_DNA"/>
</dbReference>
<dbReference type="Proteomes" id="UP000488956">
    <property type="component" value="Unassembled WGS sequence"/>
</dbReference>
<reference evidence="8 9" key="1">
    <citation type="submission" date="2018-08" db="EMBL/GenBank/DDBJ databases">
        <title>Genomic investigation of the strawberry pathogen Phytophthora fragariae indicates pathogenicity is determined by transcriptional variation in three key races.</title>
        <authorList>
            <person name="Adams T.M."/>
            <person name="Armitage A.D."/>
            <person name="Sobczyk M.K."/>
            <person name="Bates H.J."/>
            <person name="Dunwell J.M."/>
            <person name="Nellist C.F."/>
            <person name="Harrison R.J."/>
        </authorList>
    </citation>
    <scope>NUCLEOTIDE SEQUENCE [LARGE SCALE GENOMIC DNA]</scope>
    <source>
        <strain evidence="7 9">A4</strain>
        <strain evidence="6 10">BC-1</strain>
        <strain evidence="5 13">BC-23</strain>
        <strain evidence="4 8">NOV-27</strain>
        <strain evidence="3 11">NOV-71</strain>
        <strain evidence="2 14">ONT-3</strain>
        <strain evidence="1 12">SCRP245</strain>
    </source>
</reference>
<dbReference type="Proteomes" id="UP000476176">
    <property type="component" value="Unassembled WGS sequence"/>
</dbReference>